<comment type="caution">
    <text evidence="1">The sequence shown here is derived from an EMBL/GenBank/DDBJ whole genome shotgun (WGS) entry which is preliminary data.</text>
</comment>
<proteinExistence type="predicted"/>
<evidence type="ECO:0000313" key="1">
    <source>
        <dbReference type="EMBL" id="MBC5728918.1"/>
    </source>
</evidence>
<keyword evidence="2" id="KW-1185">Reference proteome</keyword>
<reference evidence="1 2" key="1">
    <citation type="submission" date="2020-08" db="EMBL/GenBank/DDBJ databases">
        <title>Genome public.</title>
        <authorList>
            <person name="Liu C."/>
            <person name="Sun Q."/>
        </authorList>
    </citation>
    <scope>NUCLEOTIDE SEQUENCE [LARGE SCALE GENOMIC DNA]</scope>
    <source>
        <strain evidence="1 2">NSJ-71</strain>
    </source>
</reference>
<dbReference type="RefSeq" id="WP_186936063.1">
    <property type="nucleotide sequence ID" value="NZ_JACOPS010000005.1"/>
</dbReference>
<organism evidence="1 2">
    <name type="scientific">Ruminococcus intestinalis</name>
    <dbReference type="NCBI Taxonomy" id="2763066"/>
    <lineage>
        <taxon>Bacteria</taxon>
        <taxon>Bacillati</taxon>
        <taxon>Bacillota</taxon>
        <taxon>Clostridia</taxon>
        <taxon>Eubacteriales</taxon>
        <taxon>Oscillospiraceae</taxon>
        <taxon>Ruminococcus</taxon>
    </lineage>
</organism>
<sequence length="118" mass="13685">MKIYGTVGKLIDRYGTEVTVDNEKTKAFIQPIRYNSRYYGTTKRKVSGTVTSERFLYIGKPETKLTCDKSVIQIADRKYIVRRYDIYRVGRYGVYAYGVLAPCGEVLEDEYESDNYTT</sequence>
<dbReference type="Proteomes" id="UP000636755">
    <property type="component" value="Unassembled WGS sequence"/>
</dbReference>
<evidence type="ECO:0000313" key="2">
    <source>
        <dbReference type="Proteomes" id="UP000636755"/>
    </source>
</evidence>
<accession>A0ABR7HN09</accession>
<name>A0ABR7HN09_9FIRM</name>
<protein>
    <submittedName>
        <fullName evidence="1">Uncharacterized protein</fullName>
    </submittedName>
</protein>
<gene>
    <name evidence="1" type="ORF">H8R91_10395</name>
</gene>
<dbReference type="EMBL" id="JACOPS010000005">
    <property type="protein sequence ID" value="MBC5728918.1"/>
    <property type="molecule type" value="Genomic_DNA"/>
</dbReference>